<evidence type="ECO:0000313" key="11">
    <source>
        <dbReference type="EMBL" id="KAF9678964.1"/>
    </source>
</evidence>
<evidence type="ECO:0000256" key="5">
    <source>
        <dbReference type="ARBA" id="ARBA00022640"/>
    </source>
</evidence>
<evidence type="ECO:0000256" key="7">
    <source>
        <dbReference type="ARBA" id="ARBA00022946"/>
    </source>
</evidence>
<evidence type="ECO:0000256" key="2">
    <source>
        <dbReference type="ARBA" id="ARBA00010661"/>
    </source>
</evidence>
<evidence type="ECO:0000256" key="10">
    <source>
        <dbReference type="ARBA" id="ARBA00072674"/>
    </source>
</evidence>
<dbReference type="OrthoDB" id="512227at2759"/>
<evidence type="ECO:0000256" key="6">
    <source>
        <dbReference type="ARBA" id="ARBA00022836"/>
    </source>
</evidence>
<keyword evidence="6" id="KW-0603">Photosystem I</keyword>
<organism evidence="11 12">
    <name type="scientific">Salix dunnii</name>
    <dbReference type="NCBI Taxonomy" id="1413687"/>
    <lineage>
        <taxon>Eukaryota</taxon>
        <taxon>Viridiplantae</taxon>
        <taxon>Streptophyta</taxon>
        <taxon>Embryophyta</taxon>
        <taxon>Tracheophyta</taxon>
        <taxon>Spermatophyta</taxon>
        <taxon>Magnoliopsida</taxon>
        <taxon>eudicotyledons</taxon>
        <taxon>Gunneridae</taxon>
        <taxon>Pentapetalae</taxon>
        <taxon>rosids</taxon>
        <taxon>fabids</taxon>
        <taxon>Malpighiales</taxon>
        <taxon>Salicaceae</taxon>
        <taxon>Saliceae</taxon>
        <taxon>Salix</taxon>
    </lineage>
</organism>
<accession>A0A835MW25</accession>
<evidence type="ECO:0000313" key="12">
    <source>
        <dbReference type="Proteomes" id="UP000657918"/>
    </source>
</evidence>
<keyword evidence="4" id="KW-0602">Photosynthesis</keyword>
<reference evidence="11 12" key="1">
    <citation type="submission" date="2020-10" db="EMBL/GenBank/DDBJ databases">
        <title>Plant Genome Project.</title>
        <authorList>
            <person name="Zhang R.-G."/>
        </authorList>
    </citation>
    <scope>NUCLEOTIDE SEQUENCE [LARGE SCALE GENOMIC DNA]</scope>
    <source>
        <strain evidence="11">FAFU-HL-1</strain>
        <tissue evidence="11">Leaf</tissue>
    </source>
</reference>
<dbReference type="InterPro" id="IPR044907">
    <property type="entry name" value="PSAN_sf"/>
</dbReference>
<dbReference type="PANTHER" id="PTHR36814">
    <property type="entry name" value="PHOTOSYSTEM I REACTION CENTER SUBUNIT N, CHLOROPLASTIC"/>
    <property type="match status" value="1"/>
</dbReference>
<dbReference type="EMBL" id="JADGMS010000007">
    <property type="protein sequence ID" value="KAF9678964.1"/>
    <property type="molecule type" value="Genomic_DNA"/>
</dbReference>
<keyword evidence="12" id="KW-1185">Reference proteome</keyword>
<dbReference type="AlphaFoldDB" id="A0A835MW25"/>
<dbReference type="FunFam" id="4.10.1190.10:FF:000001">
    <property type="entry name" value="Photosystem I reaction center subunit N"/>
    <property type="match status" value="1"/>
</dbReference>
<evidence type="ECO:0000256" key="4">
    <source>
        <dbReference type="ARBA" id="ARBA00022531"/>
    </source>
</evidence>
<gene>
    <name evidence="11" type="ORF">SADUNF_Sadunf07G0091000</name>
</gene>
<dbReference type="Proteomes" id="UP000657918">
    <property type="component" value="Unassembled WGS sequence"/>
</dbReference>
<comment type="similarity">
    <text evidence="2">Belongs to the psaN family.</text>
</comment>
<proteinExistence type="inferred from homology"/>
<name>A0A835MW25_9ROSI</name>
<comment type="subcellular location">
    <subcellularLocation>
        <location evidence="1">Plastid</location>
        <location evidence="1">Chloroplast thylakoid membrane</location>
        <topology evidence="1">Peripheral membrane protein</topology>
        <orientation evidence="1">Lumenal side</orientation>
    </subcellularLocation>
</comment>
<dbReference type="Gene3D" id="4.10.1190.10">
    <property type="entry name" value="Chlorophyll A-B binding protein"/>
    <property type="match status" value="1"/>
</dbReference>
<sequence length="173" mass="18497">MAAMNSGVLACKYAISGTGSSELNAKIVSMPAVASLAVSGPKLPVIRAQQTRADSKEMKASEGRRAAMVYLAATLFTSAAASSSSANAGVIEEYLEKSKANKELNDKKRLATSGANFARAYTVQFGSCKFPENFTGCQDLAKQKKVPFISDDLALECEGKDKYKCGSNVFWKW</sequence>
<dbReference type="InterPro" id="IPR008796">
    <property type="entry name" value="PSAN"/>
</dbReference>
<dbReference type="GO" id="GO:0030093">
    <property type="term" value="C:chloroplast photosystem I"/>
    <property type="evidence" value="ECO:0007669"/>
    <property type="project" value="TreeGrafter"/>
</dbReference>
<dbReference type="Pfam" id="PF05479">
    <property type="entry name" value="PsaN"/>
    <property type="match status" value="1"/>
</dbReference>
<evidence type="ECO:0000256" key="1">
    <source>
        <dbReference type="ARBA" id="ARBA00004622"/>
    </source>
</evidence>
<evidence type="ECO:0000256" key="3">
    <source>
        <dbReference type="ARBA" id="ARBA00022528"/>
    </source>
</evidence>
<evidence type="ECO:0000256" key="8">
    <source>
        <dbReference type="ARBA" id="ARBA00023078"/>
    </source>
</evidence>
<dbReference type="GO" id="GO:0015979">
    <property type="term" value="P:photosynthesis"/>
    <property type="evidence" value="ECO:0007669"/>
    <property type="project" value="UniProtKB-KW"/>
</dbReference>
<protein>
    <recommendedName>
        <fullName evidence="10">Photosystem I reaction center subunit N, chloroplastic</fullName>
    </recommendedName>
</protein>
<dbReference type="PANTHER" id="PTHR36814:SF1">
    <property type="entry name" value="PHOTOSYSTEM I REACTION CENTER SUBUNIT N, CHLOROPLASTIC"/>
    <property type="match status" value="1"/>
</dbReference>
<keyword evidence="3" id="KW-0150">Chloroplast</keyword>
<keyword evidence="5" id="KW-0934">Plastid</keyword>
<keyword evidence="9" id="KW-0472">Membrane</keyword>
<comment type="caution">
    <text evidence="11">The sequence shown here is derived from an EMBL/GenBank/DDBJ whole genome shotgun (WGS) entry which is preliminary data.</text>
</comment>
<keyword evidence="8" id="KW-0793">Thylakoid</keyword>
<evidence type="ECO:0000256" key="9">
    <source>
        <dbReference type="ARBA" id="ARBA00023136"/>
    </source>
</evidence>
<keyword evidence="7" id="KW-0809">Transit peptide</keyword>